<name>A0A1H3S0R4_9PSEU</name>
<dbReference type="STRING" id="418495.SAMN05216215_105929"/>
<dbReference type="Proteomes" id="UP000199529">
    <property type="component" value="Unassembled WGS sequence"/>
</dbReference>
<protein>
    <recommendedName>
        <fullName evidence="3">Lipoprotein</fullName>
    </recommendedName>
</protein>
<evidence type="ECO:0008006" key="3">
    <source>
        <dbReference type="Google" id="ProtNLM"/>
    </source>
</evidence>
<accession>A0A1H3S0R4</accession>
<gene>
    <name evidence="1" type="ORF">SAMN05216215_105929</name>
</gene>
<evidence type="ECO:0000313" key="1">
    <source>
        <dbReference type="EMBL" id="SDZ31367.1"/>
    </source>
</evidence>
<evidence type="ECO:0000313" key="2">
    <source>
        <dbReference type="Proteomes" id="UP000199529"/>
    </source>
</evidence>
<sequence length="154" mass="16613">MLGRRGFAAVAAAVGCFIAGCAPEGPAPLDRVKADLQATQSAGSTTLRFASASAGADLPCEGTDDDDKAFYGTTRAKATTEATRVSPEQARQYLDAVETFWRGRSNWLDHNRSTPEIAEMVYVSVDNSDEYLIIARYDPHAEKVDVSAEYTCQP</sequence>
<dbReference type="PROSITE" id="PS51257">
    <property type="entry name" value="PROKAR_LIPOPROTEIN"/>
    <property type="match status" value="1"/>
</dbReference>
<proteinExistence type="predicted"/>
<dbReference type="AlphaFoldDB" id="A0A1H3S0R4"/>
<reference evidence="2" key="1">
    <citation type="submission" date="2016-10" db="EMBL/GenBank/DDBJ databases">
        <authorList>
            <person name="Varghese N."/>
            <person name="Submissions S."/>
        </authorList>
    </citation>
    <scope>NUCLEOTIDE SEQUENCE [LARGE SCALE GENOMIC DNA]</scope>
    <source>
        <strain evidence="2">CGMCC 4.3530</strain>
    </source>
</reference>
<dbReference type="EMBL" id="FNOK01000059">
    <property type="protein sequence ID" value="SDZ31367.1"/>
    <property type="molecule type" value="Genomic_DNA"/>
</dbReference>
<organism evidence="1 2">
    <name type="scientific">Saccharopolyspora shandongensis</name>
    <dbReference type="NCBI Taxonomy" id="418495"/>
    <lineage>
        <taxon>Bacteria</taxon>
        <taxon>Bacillati</taxon>
        <taxon>Actinomycetota</taxon>
        <taxon>Actinomycetes</taxon>
        <taxon>Pseudonocardiales</taxon>
        <taxon>Pseudonocardiaceae</taxon>
        <taxon>Saccharopolyspora</taxon>
    </lineage>
</organism>
<keyword evidence="2" id="KW-1185">Reference proteome</keyword>